<dbReference type="EMBL" id="LR134327">
    <property type="protein sequence ID" value="VEF42490.1"/>
    <property type="molecule type" value="Genomic_DNA"/>
</dbReference>
<dbReference type="Gene3D" id="2.130.10.10">
    <property type="entry name" value="YVTN repeat-like/Quinoprotein amine dehydrogenase"/>
    <property type="match status" value="1"/>
</dbReference>
<proteinExistence type="predicted"/>
<keyword evidence="1" id="KW-1133">Transmembrane helix</keyword>
<gene>
    <name evidence="2" type="ORF">NCTC5906_00989</name>
</gene>
<dbReference type="RefSeq" id="WP_005705069.1">
    <property type="nucleotide sequence ID" value="NZ_AEWB02000039.1"/>
</dbReference>
<dbReference type="SUPFAM" id="SSF82171">
    <property type="entry name" value="DPP6 N-terminal domain-like"/>
    <property type="match status" value="1"/>
</dbReference>
<dbReference type="InterPro" id="IPR015943">
    <property type="entry name" value="WD40/YVTN_repeat-like_dom_sf"/>
</dbReference>
<evidence type="ECO:0000256" key="1">
    <source>
        <dbReference type="SAM" id="Phobius"/>
    </source>
</evidence>
<evidence type="ECO:0000313" key="2">
    <source>
        <dbReference type="EMBL" id="VEF42490.1"/>
    </source>
</evidence>
<evidence type="ECO:0008006" key="4">
    <source>
        <dbReference type="Google" id="ProtNLM"/>
    </source>
</evidence>
<dbReference type="AlphaFoldDB" id="A0A3S5ECR8"/>
<dbReference type="Proteomes" id="UP000272690">
    <property type="component" value="Chromosome"/>
</dbReference>
<accession>A0A3S5ECR8</accession>
<reference evidence="2 3" key="1">
    <citation type="submission" date="2018-12" db="EMBL/GenBank/DDBJ databases">
        <authorList>
            <consortium name="Pathogen Informatics"/>
        </authorList>
    </citation>
    <scope>NUCLEOTIDE SEQUENCE [LARGE SCALE GENOMIC DNA]</scope>
    <source>
        <strain evidence="2 3">NCTC5906</strain>
    </source>
</reference>
<name>A0A3S5ECR8_AGGAP</name>
<feature type="transmembrane region" description="Helical" evidence="1">
    <location>
        <begin position="7"/>
        <end position="27"/>
    </location>
</feature>
<keyword evidence="1" id="KW-0472">Membrane</keyword>
<keyword evidence="1" id="KW-0812">Transmembrane</keyword>
<evidence type="ECO:0000313" key="3">
    <source>
        <dbReference type="Proteomes" id="UP000272690"/>
    </source>
</evidence>
<sequence length="403" mass="45380">MSTRLKLRVIVLAVILFVILFAIYKYFSTAPVLSLSVSSDGRYVISAHAAQDADRHKPIGQLVLWDIERKEKTILARDANAFSAAFIPDSHEFMWQDRKNIVHIQNVEGKEIESFPHFQVKTHIMSADKQFYLSSNMEDNGQLYKGYGKDLVPVYTDGSFPFPLTLSMSKDYFLSATAACSVGDYPVAETNLTENPINPNSSKKGSYDEITLWNRHTLKPVAKLNGNCGKTTGLISPNGDWVVTGGENFGNFMWEVNNLNNRQNLAHVNDVFYRSNEKKLQEYKRKALPKPHKFKDKQITLNHTVAIAFVTEKDFILLGESSSDDGFGDELARLFTVGDPWFKAYVEIGNDPSISTNYYQRNLSVSSSPKAHILVTGQATGGGINVYKYHPEKMELEKIWVAD</sequence>
<organism evidence="2 3">
    <name type="scientific">Aggregatibacter aphrophilus ATCC 33389</name>
    <dbReference type="NCBI Taxonomy" id="985008"/>
    <lineage>
        <taxon>Bacteria</taxon>
        <taxon>Pseudomonadati</taxon>
        <taxon>Pseudomonadota</taxon>
        <taxon>Gammaproteobacteria</taxon>
        <taxon>Pasteurellales</taxon>
        <taxon>Pasteurellaceae</taxon>
        <taxon>Aggregatibacter</taxon>
    </lineage>
</organism>
<dbReference type="GeneID" id="49635406"/>
<dbReference type="OrthoDB" id="6137492at2"/>
<protein>
    <recommendedName>
        <fullName evidence="4">WD40 repeat domain-containing protein</fullName>
    </recommendedName>
</protein>